<evidence type="ECO:0000313" key="3">
    <source>
        <dbReference type="EMBL" id="GHB18753.1"/>
    </source>
</evidence>
<keyword evidence="1" id="KW-0732">Signal</keyword>
<evidence type="ECO:0000313" key="4">
    <source>
        <dbReference type="Proteomes" id="UP000637980"/>
    </source>
</evidence>
<evidence type="ECO:0000256" key="1">
    <source>
        <dbReference type="SAM" id="SignalP"/>
    </source>
</evidence>
<protein>
    <recommendedName>
        <fullName evidence="2">Lipid/polyisoprenoid-binding YceI-like domain-containing protein</fullName>
    </recommendedName>
</protein>
<dbReference type="Pfam" id="PF04264">
    <property type="entry name" value="YceI"/>
    <property type="match status" value="1"/>
</dbReference>
<dbReference type="SMART" id="SM00867">
    <property type="entry name" value="YceI"/>
    <property type="match status" value="1"/>
</dbReference>
<sequence>MKSVRFGMLAVAASFMATAAVAEPVAYDVDMSHANLAFDYNHLGYSTTDGRFAAWTPTLIIDEEVPANSKVDVEIDVTSLNTFWEARDNHLKSPDFFDAEQFPTATFTSTKVEKVGDNELEVTGDLTIRDITKPTVLHVVVNQLAEHPMAKKKAVGLDASTTIKRSDYGMTMALPYVSDDVNINISFEATVQ</sequence>
<proteinExistence type="predicted"/>
<keyword evidence="4" id="KW-1185">Reference proteome</keyword>
<organism evidence="3 4">
    <name type="scientific">Pseudovibrio japonicus</name>
    <dbReference type="NCBI Taxonomy" id="366534"/>
    <lineage>
        <taxon>Bacteria</taxon>
        <taxon>Pseudomonadati</taxon>
        <taxon>Pseudomonadota</taxon>
        <taxon>Alphaproteobacteria</taxon>
        <taxon>Hyphomicrobiales</taxon>
        <taxon>Stappiaceae</taxon>
        <taxon>Pseudovibrio</taxon>
    </lineage>
</organism>
<dbReference type="PANTHER" id="PTHR34406:SF1">
    <property type="entry name" value="PROTEIN YCEI"/>
    <property type="match status" value="1"/>
</dbReference>
<dbReference type="RefSeq" id="WP_189434760.1">
    <property type="nucleotide sequence ID" value="NZ_BMXE01000001.1"/>
</dbReference>
<dbReference type="Proteomes" id="UP000637980">
    <property type="component" value="Unassembled WGS sequence"/>
</dbReference>
<reference evidence="4" key="1">
    <citation type="journal article" date="2019" name="Int. J. Syst. Evol. Microbiol.">
        <title>The Global Catalogue of Microorganisms (GCM) 10K type strain sequencing project: providing services to taxonomists for standard genome sequencing and annotation.</title>
        <authorList>
            <consortium name="The Broad Institute Genomics Platform"/>
            <consortium name="The Broad Institute Genome Sequencing Center for Infectious Disease"/>
            <person name="Wu L."/>
            <person name="Ma J."/>
        </authorList>
    </citation>
    <scope>NUCLEOTIDE SEQUENCE [LARGE SCALE GENOMIC DNA]</scope>
    <source>
        <strain evidence="4">KCTC 12861</strain>
    </source>
</reference>
<feature type="signal peptide" evidence="1">
    <location>
        <begin position="1"/>
        <end position="22"/>
    </location>
</feature>
<gene>
    <name evidence="3" type="ORF">GCM10007094_03170</name>
</gene>
<dbReference type="InterPro" id="IPR036761">
    <property type="entry name" value="TTHA0802/YceI-like_sf"/>
</dbReference>
<comment type="caution">
    <text evidence="3">The sequence shown here is derived from an EMBL/GenBank/DDBJ whole genome shotgun (WGS) entry which is preliminary data.</text>
</comment>
<dbReference type="SUPFAM" id="SSF101874">
    <property type="entry name" value="YceI-like"/>
    <property type="match status" value="1"/>
</dbReference>
<evidence type="ECO:0000259" key="2">
    <source>
        <dbReference type="SMART" id="SM00867"/>
    </source>
</evidence>
<accession>A0ABQ3DY19</accession>
<dbReference type="PANTHER" id="PTHR34406">
    <property type="entry name" value="PROTEIN YCEI"/>
    <property type="match status" value="1"/>
</dbReference>
<dbReference type="InterPro" id="IPR007372">
    <property type="entry name" value="Lipid/polyisoprenoid-bd_YceI"/>
</dbReference>
<dbReference type="EMBL" id="BMXE01000001">
    <property type="protein sequence ID" value="GHB18753.1"/>
    <property type="molecule type" value="Genomic_DNA"/>
</dbReference>
<feature type="domain" description="Lipid/polyisoprenoid-binding YceI-like" evidence="2">
    <location>
        <begin position="26"/>
        <end position="190"/>
    </location>
</feature>
<name>A0ABQ3DY19_9HYPH</name>
<dbReference type="Gene3D" id="2.40.128.110">
    <property type="entry name" value="Lipid/polyisoprenoid-binding, YceI-like"/>
    <property type="match status" value="1"/>
</dbReference>
<feature type="chain" id="PRO_5045085199" description="Lipid/polyisoprenoid-binding YceI-like domain-containing protein" evidence="1">
    <location>
        <begin position="23"/>
        <end position="192"/>
    </location>
</feature>